<protein>
    <submittedName>
        <fullName evidence="1">Uncharacterized protein</fullName>
    </submittedName>
</protein>
<dbReference type="EMBL" id="FXAN01000034">
    <property type="protein sequence ID" value="SMF98819.1"/>
    <property type="molecule type" value="Genomic_DNA"/>
</dbReference>
<proteinExistence type="predicted"/>
<organism evidence="1 2">
    <name type="scientific">Burkholderia singularis</name>
    <dbReference type="NCBI Taxonomy" id="1503053"/>
    <lineage>
        <taxon>Bacteria</taxon>
        <taxon>Pseudomonadati</taxon>
        <taxon>Pseudomonadota</taxon>
        <taxon>Betaproteobacteria</taxon>
        <taxon>Burkholderiales</taxon>
        <taxon>Burkholderiaceae</taxon>
        <taxon>Burkholderia</taxon>
        <taxon>pseudomallei group</taxon>
    </lineage>
</organism>
<accession>A0A238H0R0</accession>
<gene>
    <name evidence="1" type="ORF">BSIN_2105</name>
</gene>
<evidence type="ECO:0000313" key="1">
    <source>
        <dbReference type="EMBL" id="SMF98819.1"/>
    </source>
</evidence>
<sequence length="55" mass="6183">MRRDAGLIGLTGHRASNARMLMPMSPFDLSSSEGSAHLRRIVERQRSSEPLAFER</sequence>
<dbReference type="Proteomes" id="UP000198460">
    <property type="component" value="Unassembled WGS sequence"/>
</dbReference>
<dbReference type="AlphaFoldDB" id="A0A238H0R0"/>
<reference evidence="1 2" key="1">
    <citation type="submission" date="2017-04" db="EMBL/GenBank/DDBJ databases">
        <authorList>
            <person name="Afonso C.L."/>
            <person name="Miller P.J."/>
            <person name="Scott M.A."/>
            <person name="Spackman E."/>
            <person name="Goraichik I."/>
            <person name="Dimitrov K.M."/>
            <person name="Suarez D.L."/>
            <person name="Swayne D.E."/>
        </authorList>
    </citation>
    <scope>NUCLEOTIDE SEQUENCE [LARGE SCALE GENOMIC DNA]</scope>
    <source>
        <strain evidence="1">LMG 28154</strain>
    </source>
</reference>
<name>A0A238H0R0_9BURK</name>
<evidence type="ECO:0000313" key="2">
    <source>
        <dbReference type="Proteomes" id="UP000198460"/>
    </source>
</evidence>